<reference evidence="2" key="1">
    <citation type="submission" date="2020-02" db="EMBL/GenBank/DDBJ databases">
        <authorList>
            <person name="Meier V. D."/>
        </authorList>
    </citation>
    <scope>NUCLEOTIDE SEQUENCE</scope>
    <source>
        <strain evidence="2">AVDCRST_MAG79</strain>
    </source>
</reference>
<feature type="non-terminal residue" evidence="2">
    <location>
        <position position="179"/>
    </location>
</feature>
<protein>
    <submittedName>
        <fullName evidence="2">Uncharacterized protein</fullName>
    </submittedName>
</protein>
<gene>
    <name evidence="2" type="ORF">AVDCRST_MAG79-942</name>
</gene>
<feature type="non-terminal residue" evidence="2">
    <location>
        <position position="1"/>
    </location>
</feature>
<feature type="compositionally biased region" description="Basic and acidic residues" evidence="1">
    <location>
        <begin position="122"/>
        <end position="133"/>
    </location>
</feature>
<dbReference type="AlphaFoldDB" id="A0A6J4TSI5"/>
<feature type="region of interest" description="Disordered" evidence="1">
    <location>
        <begin position="122"/>
        <end position="147"/>
    </location>
</feature>
<sequence length="179" mass="19725">ADRDRDAGRLQGLPAVARERHRRRGSRQRRDEHRDGGQGCAVEEADRPGGGVASPDLGDLRPDVGRDLPGEVRRRGLQGGHQHLADVGQLDPHVTVAAQQHTVRDHDALAHHARELARVDDGLHRRDHERPRGDQVGGPALEQRHDDLLGDHRLDRIRPQRVEGAVGEGVGLGQLELHV</sequence>
<proteinExistence type="predicted"/>
<feature type="region of interest" description="Disordered" evidence="1">
    <location>
        <begin position="1"/>
        <end position="88"/>
    </location>
</feature>
<organism evidence="2">
    <name type="scientific">uncultured Thermoleophilia bacterium</name>
    <dbReference type="NCBI Taxonomy" id="1497501"/>
    <lineage>
        <taxon>Bacteria</taxon>
        <taxon>Bacillati</taxon>
        <taxon>Actinomycetota</taxon>
        <taxon>Thermoleophilia</taxon>
        <taxon>environmental samples</taxon>
    </lineage>
</organism>
<evidence type="ECO:0000256" key="1">
    <source>
        <dbReference type="SAM" id="MobiDB-lite"/>
    </source>
</evidence>
<feature type="compositionally biased region" description="Basic and acidic residues" evidence="1">
    <location>
        <begin position="58"/>
        <end position="74"/>
    </location>
</feature>
<name>A0A6J4TSI5_9ACTN</name>
<dbReference type="EMBL" id="CADCWC010000165">
    <property type="protein sequence ID" value="CAA9531254.1"/>
    <property type="molecule type" value="Genomic_DNA"/>
</dbReference>
<accession>A0A6J4TSI5</accession>
<evidence type="ECO:0000313" key="2">
    <source>
        <dbReference type="EMBL" id="CAA9531254.1"/>
    </source>
</evidence>